<dbReference type="Proteomes" id="UP001497453">
    <property type="component" value="Chromosome 4"/>
</dbReference>
<sequence length="172" mass="18702">MSKQIAVVWPAHYEDARVYLWGFGLYAAGTAALGIIQPQTVLKMLGPALYAAEKYLGVPPTHAPITVEEWKANAFAYAFTIAIGAIYTILGGPFWNRGGKVFLEAGLFTRIIFISVVYTLCFLTPYGSSLGFVIATNDLIAVFLTKRALKASWGDLVHGRKVKQVVIDGSAE</sequence>
<organism evidence="2 3">
    <name type="scientific">Somion occarium</name>
    <dbReference type="NCBI Taxonomy" id="3059160"/>
    <lineage>
        <taxon>Eukaryota</taxon>
        <taxon>Fungi</taxon>
        <taxon>Dikarya</taxon>
        <taxon>Basidiomycota</taxon>
        <taxon>Agaricomycotina</taxon>
        <taxon>Agaricomycetes</taxon>
        <taxon>Polyporales</taxon>
        <taxon>Cerrenaceae</taxon>
        <taxon>Somion</taxon>
    </lineage>
</organism>
<feature type="transmembrane region" description="Helical" evidence="1">
    <location>
        <begin position="18"/>
        <end position="36"/>
    </location>
</feature>
<accession>A0ABP1DKG6</accession>
<evidence type="ECO:0000256" key="1">
    <source>
        <dbReference type="SAM" id="Phobius"/>
    </source>
</evidence>
<keyword evidence="3" id="KW-1185">Reference proteome</keyword>
<evidence type="ECO:0000313" key="2">
    <source>
        <dbReference type="EMBL" id="CAL1707662.1"/>
    </source>
</evidence>
<keyword evidence="1" id="KW-1133">Transmembrane helix</keyword>
<keyword evidence="1" id="KW-0812">Transmembrane</keyword>
<proteinExistence type="predicted"/>
<evidence type="ECO:0000313" key="3">
    <source>
        <dbReference type="Proteomes" id="UP001497453"/>
    </source>
</evidence>
<keyword evidence="1" id="KW-0472">Membrane</keyword>
<protein>
    <submittedName>
        <fullName evidence="2">Uncharacterized protein</fullName>
    </submittedName>
</protein>
<reference evidence="3" key="1">
    <citation type="submission" date="2024-04" db="EMBL/GenBank/DDBJ databases">
        <authorList>
            <person name="Shaw F."/>
            <person name="Minotto A."/>
        </authorList>
    </citation>
    <scope>NUCLEOTIDE SEQUENCE [LARGE SCALE GENOMIC DNA]</scope>
</reference>
<feature type="transmembrane region" description="Helical" evidence="1">
    <location>
        <begin position="74"/>
        <end position="94"/>
    </location>
</feature>
<gene>
    <name evidence="2" type="ORF">GFSPODELE1_LOCUS6475</name>
</gene>
<name>A0ABP1DKG6_9APHY</name>
<dbReference type="EMBL" id="OZ037947">
    <property type="protein sequence ID" value="CAL1707662.1"/>
    <property type="molecule type" value="Genomic_DNA"/>
</dbReference>